<dbReference type="Pfam" id="PF24035">
    <property type="entry name" value="DUF7344"/>
    <property type="match status" value="1"/>
</dbReference>
<keyword evidence="3" id="KW-1185">Reference proteome</keyword>
<feature type="domain" description="DUF7344" evidence="1">
    <location>
        <begin position="14"/>
        <end position="84"/>
    </location>
</feature>
<dbReference type="InterPro" id="IPR055768">
    <property type="entry name" value="DUF7344"/>
</dbReference>
<name>A0A7D5GMV2_9EURY</name>
<dbReference type="GeneID" id="56035034"/>
<gene>
    <name evidence="2" type="ORF">HYG82_17045</name>
</gene>
<evidence type="ECO:0000313" key="3">
    <source>
        <dbReference type="Proteomes" id="UP000509241"/>
    </source>
</evidence>
<organism evidence="2 3">
    <name type="scientific">Natrinema halophilum</name>
    <dbReference type="NCBI Taxonomy" id="1699371"/>
    <lineage>
        <taxon>Archaea</taxon>
        <taxon>Methanobacteriati</taxon>
        <taxon>Methanobacteriota</taxon>
        <taxon>Stenosarchaea group</taxon>
        <taxon>Halobacteria</taxon>
        <taxon>Halobacteriales</taxon>
        <taxon>Natrialbaceae</taxon>
        <taxon>Natrinema</taxon>
    </lineage>
</organism>
<sequence length="86" mass="9314">MSSPLSTETTTAVDILAEPRRRYVLAAVLERSDAVPTARSSASERLTVDALATEVATMEHGRQIVSDEQCRQTAVALRHVHIPASD</sequence>
<dbReference type="AlphaFoldDB" id="A0A7D5GMV2"/>
<evidence type="ECO:0000259" key="1">
    <source>
        <dbReference type="Pfam" id="PF24035"/>
    </source>
</evidence>
<proteinExistence type="predicted"/>
<evidence type="ECO:0000313" key="2">
    <source>
        <dbReference type="EMBL" id="QLG50432.1"/>
    </source>
</evidence>
<accession>A0A7D5GMV2</accession>
<protein>
    <recommendedName>
        <fullName evidence="1">DUF7344 domain-containing protein</fullName>
    </recommendedName>
</protein>
<dbReference type="KEGG" id="haly:HYG82_17045"/>
<reference evidence="2 3" key="1">
    <citation type="submission" date="2020-07" db="EMBL/GenBank/DDBJ databases">
        <authorList>
            <person name="Cui H."/>
        </authorList>
    </citation>
    <scope>NUCLEOTIDE SEQUENCE [LARGE SCALE GENOMIC DNA]</scope>
    <source>
        <strain evidence="2 3">YPL8</strain>
    </source>
</reference>
<dbReference type="RefSeq" id="WP_179262927.1">
    <property type="nucleotide sequence ID" value="NZ_CP058601.1"/>
</dbReference>
<dbReference type="OrthoDB" id="247722at2157"/>
<dbReference type="EMBL" id="CP058601">
    <property type="protein sequence ID" value="QLG50432.1"/>
    <property type="molecule type" value="Genomic_DNA"/>
</dbReference>
<dbReference type="Proteomes" id="UP000509241">
    <property type="component" value="Chromosome"/>
</dbReference>